<evidence type="ECO:0000256" key="5">
    <source>
        <dbReference type="ARBA" id="ARBA00022703"/>
    </source>
</evidence>
<sequence length="220" mass="25247">MSLQWTLIATVLYFEMAFMLLLILPILSTQRLHKILKSKFVQGVKTQAGWYFGCILVILSLFFLDAIREMRKYASPEVKEEAHGHLDAEMQNNMKLFRAQRNFYISGFSLFLWLVIRQIIQLIAQQANLLAQNEASMNQARQAAVAAQALLDGPREGDSDEIKRLKEKLSKTEEELKKEKTNSAALKSQADSVGKEYDRLLKEHEKVQKVVTEQGDKKDE</sequence>
<dbReference type="PANTHER" id="PTHR12701">
    <property type="entry name" value="BCR-ASSOCIATED PROTEIN, BAP"/>
    <property type="match status" value="1"/>
</dbReference>
<dbReference type="KEGG" id="dci:103513449"/>
<feature type="transmembrane region" description="Helical" evidence="12">
    <location>
        <begin position="7"/>
        <end position="28"/>
    </location>
</feature>
<dbReference type="Gene3D" id="1.20.5.110">
    <property type="match status" value="1"/>
</dbReference>
<evidence type="ECO:0000256" key="1">
    <source>
        <dbReference type="ARBA" id="ARBA00004477"/>
    </source>
</evidence>
<organism evidence="16 17">
    <name type="scientific">Diaphorina citri</name>
    <name type="common">Asian citrus psyllid</name>
    <dbReference type="NCBI Taxonomy" id="121845"/>
    <lineage>
        <taxon>Eukaryota</taxon>
        <taxon>Metazoa</taxon>
        <taxon>Ecdysozoa</taxon>
        <taxon>Arthropoda</taxon>
        <taxon>Hexapoda</taxon>
        <taxon>Insecta</taxon>
        <taxon>Pterygota</taxon>
        <taxon>Neoptera</taxon>
        <taxon>Paraneoptera</taxon>
        <taxon>Hemiptera</taxon>
        <taxon>Sternorrhyncha</taxon>
        <taxon>Psylloidea</taxon>
        <taxon>Psyllidae</taxon>
        <taxon>Diaphorininae</taxon>
        <taxon>Diaphorina</taxon>
    </lineage>
</organism>
<evidence type="ECO:0000256" key="8">
    <source>
        <dbReference type="ARBA" id="ARBA00022927"/>
    </source>
</evidence>
<evidence type="ECO:0000256" key="7">
    <source>
        <dbReference type="ARBA" id="ARBA00022892"/>
    </source>
</evidence>
<gene>
    <name evidence="17" type="primary">LOC103513449</name>
</gene>
<evidence type="ECO:0000256" key="2">
    <source>
        <dbReference type="ARBA" id="ARBA00007956"/>
    </source>
</evidence>
<dbReference type="GO" id="GO:0005789">
    <property type="term" value="C:endoplasmic reticulum membrane"/>
    <property type="evidence" value="ECO:0007669"/>
    <property type="project" value="UniProtKB-SubCell"/>
</dbReference>
<keyword evidence="6 12" id="KW-0256">Endoplasmic reticulum</keyword>
<feature type="compositionally biased region" description="Basic and acidic residues" evidence="13">
    <location>
        <begin position="172"/>
        <end position="181"/>
    </location>
</feature>
<keyword evidence="4 12" id="KW-0812">Transmembrane</keyword>
<dbReference type="Proteomes" id="UP000079169">
    <property type="component" value="Unplaced"/>
</dbReference>
<dbReference type="InterPro" id="IPR041672">
    <property type="entry name" value="Bap31/Bap29_C"/>
</dbReference>
<feature type="region of interest" description="Disordered" evidence="13">
    <location>
        <begin position="172"/>
        <end position="193"/>
    </location>
</feature>
<keyword evidence="7 12" id="KW-0931">ER-Golgi transport</keyword>
<dbReference type="RefSeq" id="XP_008476502.1">
    <property type="nucleotide sequence ID" value="XM_008478280.3"/>
</dbReference>
<evidence type="ECO:0000313" key="16">
    <source>
        <dbReference type="Proteomes" id="UP000079169"/>
    </source>
</evidence>
<dbReference type="FunFam" id="1.20.5.110:FF:000011">
    <property type="entry name" value="B-cell receptor-associated protein 29"/>
    <property type="match status" value="1"/>
</dbReference>
<feature type="domain" description="BAP29/BAP31 transmembrane" evidence="14">
    <location>
        <begin position="1"/>
        <end position="135"/>
    </location>
</feature>
<evidence type="ECO:0000256" key="3">
    <source>
        <dbReference type="ARBA" id="ARBA00022448"/>
    </source>
</evidence>
<evidence type="ECO:0000313" key="17">
    <source>
        <dbReference type="RefSeq" id="XP_008476502.1"/>
    </source>
</evidence>
<dbReference type="GeneID" id="103513449"/>
<protein>
    <recommendedName>
        <fullName evidence="12">Endoplasmic reticulum transmembrane protein</fullName>
    </recommendedName>
</protein>
<evidence type="ECO:0000259" key="15">
    <source>
        <dbReference type="Pfam" id="PF18035"/>
    </source>
</evidence>
<evidence type="ECO:0000256" key="4">
    <source>
        <dbReference type="ARBA" id="ARBA00022692"/>
    </source>
</evidence>
<comment type="subcellular location">
    <subcellularLocation>
        <location evidence="1 12">Endoplasmic reticulum membrane</location>
        <topology evidence="1 12">Multi-pass membrane protein</topology>
    </subcellularLocation>
</comment>
<evidence type="ECO:0000256" key="13">
    <source>
        <dbReference type="SAM" id="MobiDB-lite"/>
    </source>
</evidence>
<dbReference type="OMA" id="MTIYYTT"/>
<keyword evidence="3 12" id="KW-0813">Transport</keyword>
<evidence type="ECO:0000256" key="11">
    <source>
        <dbReference type="ARBA" id="ARBA00023136"/>
    </source>
</evidence>
<feature type="compositionally biased region" description="Polar residues" evidence="13">
    <location>
        <begin position="182"/>
        <end position="191"/>
    </location>
</feature>
<comment type="similarity">
    <text evidence="2 12">Belongs to the BCAP29/BCAP31 family.</text>
</comment>
<dbReference type="GO" id="GO:0006886">
    <property type="term" value="P:intracellular protein transport"/>
    <property type="evidence" value="ECO:0007669"/>
    <property type="project" value="UniProtKB-UniRule"/>
</dbReference>
<dbReference type="PANTHER" id="PTHR12701:SF20">
    <property type="entry name" value="ENDOPLASMIC RETICULUM TRANSMEMBRANE PROTEIN"/>
    <property type="match status" value="1"/>
</dbReference>
<keyword evidence="5" id="KW-0053">Apoptosis</keyword>
<dbReference type="STRING" id="121845.A0A1S3D9Q3"/>
<keyword evidence="10" id="KW-0175">Coiled coil</keyword>
<dbReference type="InterPro" id="IPR008417">
    <property type="entry name" value="BAP29/BAP31"/>
</dbReference>
<reference evidence="17" key="1">
    <citation type="submission" date="2025-08" db="UniProtKB">
        <authorList>
            <consortium name="RefSeq"/>
        </authorList>
    </citation>
    <scope>IDENTIFICATION</scope>
</reference>
<keyword evidence="16" id="KW-1185">Reference proteome</keyword>
<dbReference type="PaxDb" id="121845-A0A1S3D9Q3"/>
<proteinExistence type="inferred from homology"/>
<dbReference type="Pfam" id="PF05529">
    <property type="entry name" value="Bap31"/>
    <property type="match status" value="1"/>
</dbReference>
<feature type="transmembrane region" description="Helical" evidence="12">
    <location>
        <begin position="103"/>
        <end position="124"/>
    </location>
</feature>
<keyword evidence="9 12" id="KW-1133">Transmembrane helix</keyword>
<name>A0A1S3D9Q3_DIACI</name>
<dbReference type="GO" id="GO:0006915">
    <property type="term" value="P:apoptotic process"/>
    <property type="evidence" value="ECO:0007669"/>
    <property type="project" value="UniProtKB-KW"/>
</dbReference>
<keyword evidence="17" id="KW-0675">Receptor</keyword>
<keyword evidence="11 12" id="KW-0472">Membrane</keyword>
<feature type="transmembrane region" description="Helical" evidence="12">
    <location>
        <begin position="48"/>
        <end position="67"/>
    </location>
</feature>
<comment type="function">
    <text evidence="12">May play a role in anterograde transport of membrane proteins from the endoplasmic reticulum to the Golgi.</text>
</comment>
<dbReference type="AlphaFoldDB" id="A0A1S3D9Q3"/>
<evidence type="ECO:0000259" key="14">
    <source>
        <dbReference type="Pfam" id="PF05529"/>
    </source>
</evidence>
<feature type="domain" description="Bap31/Bap29 cytoplasmic coiled-coil" evidence="15">
    <location>
        <begin position="161"/>
        <end position="220"/>
    </location>
</feature>
<dbReference type="InterPro" id="IPR040463">
    <property type="entry name" value="BAP29/BAP31_N"/>
</dbReference>
<dbReference type="GO" id="GO:0070973">
    <property type="term" value="P:protein localization to endoplasmic reticulum exit site"/>
    <property type="evidence" value="ECO:0007669"/>
    <property type="project" value="UniProtKB-UniRule"/>
</dbReference>
<evidence type="ECO:0000256" key="10">
    <source>
        <dbReference type="ARBA" id="ARBA00023054"/>
    </source>
</evidence>
<evidence type="ECO:0000256" key="9">
    <source>
        <dbReference type="ARBA" id="ARBA00022989"/>
    </source>
</evidence>
<evidence type="ECO:0000256" key="6">
    <source>
        <dbReference type="ARBA" id="ARBA00022824"/>
    </source>
</evidence>
<dbReference type="Pfam" id="PF18035">
    <property type="entry name" value="Bap31_Bap29_C"/>
    <property type="match status" value="1"/>
</dbReference>
<keyword evidence="8 12" id="KW-0653">Protein transport</keyword>
<evidence type="ECO:0000256" key="12">
    <source>
        <dbReference type="RuleBase" id="RU367026"/>
    </source>
</evidence>
<dbReference type="GO" id="GO:0006888">
    <property type="term" value="P:endoplasmic reticulum to Golgi vesicle-mediated transport"/>
    <property type="evidence" value="ECO:0007669"/>
    <property type="project" value="UniProtKB-UniRule"/>
</dbReference>
<accession>A0A1S3D9Q3</accession>